<dbReference type="EMBL" id="NMVQ01000046">
    <property type="protein sequence ID" value="OYO17262.1"/>
    <property type="molecule type" value="Genomic_DNA"/>
</dbReference>
<dbReference type="OrthoDB" id="9774600at2"/>
<evidence type="ECO:0000256" key="2">
    <source>
        <dbReference type="ARBA" id="ARBA00022475"/>
    </source>
</evidence>
<keyword evidence="2" id="KW-1003">Cell membrane</keyword>
<dbReference type="InterPro" id="IPR018584">
    <property type="entry name" value="GT87"/>
</dbReference>
<feature type="region of interest" description="Disordered" evidence="8">
    <location>
        <begin position="418"/>
        <end position="444"/>
    </location>
</feature>
<evidence type="ECO:0000256" key="4">
    <source>
        <dbReference type="ARBA" id="ARBA00022692"/>
    </source>
</evidence>
<feature type="transmembrane region" description="Helical" evidence="9">
    <location>
        <begin position="288"/>
        <end position="321"/>
    </location>
</feature>
<evidence type="ECO:0000256" key="6">
    <source>
        <dbReference type="ARBA" id="ARBA00023136"/>
    </source>
</evidence>
<organism evidence="10 11">
    <name type="scientific">Enemella dayhoffiae</name>
    <dbReference type="NCBI Taxonomy" id="2016507"/>
    <lineage>
        <taxon>Bacteria</taxon>
        <taxon>Bacillati</taxon>
        <taxon>Actinomycetota</taxon>
        <taxon>Actinomycetes</taxon>
        <taxon>Propionibacteriales</taxon>
        <taxon>Propionibacteriaceae</taxon>
        <taxon>Enemella</taxon>
    </lineage>
</organism>
<feature type="transmembrane region" description="Helical" evidence="9">
    <location>
        <begin position="371"/>
        <end position="387"/>
    </location>
</feature>
<proteinExistence type="inferred from homology"/>
<evidence type="ECO:0000313" key="10">
    <source>
        <dbReference type="EMBL" id="OYO17262.1"/>
    </source>
</evidence>
<feature type="transmembrane region" description="Helical" evidence="9">
    <location>
        <begin position="196"/>
        <end position="215"/>
    </location>
</feature>
<keyword evidence="4 9" id="KW-0812">Transmembrane</keyword>
<keyword evidence="3" id="KW-0808">Transferase</keyword>
<evidence type="ECO:0000256" key="1">
    <source>
        <dbReference type="ARBA" id="ARBA00004651"/>
    </source>
</evidence>
<protein>
    <recommendedName>
        <fullName evidence="12">Alpha-1,2-mannosyltransferase</fullName>
    </recommendedName>
</protein>
<comment type="caution">
    <text evidence="10">The sequence shown here is derived from an EMBL/GenBank/DDBJ whole genome shotgun (WGS) entry which is preliminary data.</text>
</comment>
<evidence type="ECO:0008006" key="12">
    <source>
        <dbReference type="Google" id="ProtNLM"/>
    </source>
</evidence>
<feature type="transmembrane region" description="Helical" evidence="9">
    <location>
        <begin position="170"/>
        <end position="190"/>
    </location>
</feature>
<evidence type="ECO:0000256" key="3">
    <source>
        <dbReference type="ARBA" id="ARBA00022679"/>
    </source>
</evidence>
<evidence type="ECO:0000313" key="11">
    <source>
        <dbReference type="Proteomes" id="UP000216311"/>
    </source>
</evidence>
<feature type="transmembrane region" description="Helical" evidence="9">
    <location>
        <begin position="7"/>
        <end position="26"/>
    </location>
</feature>
<feature type="transmembrane region" description="Helical" evidence="9">
    <location>
        <begin position="93"/>
        <end position="111"/>
    </location>
</feature>
<dbReference type="GO" id="GO:0016758">
    <property type="term" value="F:hexosyltransferase activity"/>
    <property type="evidence" value="ECO:0007669"/>
    <property type="project" value="InterPro"/>
</dbReference>
<name>A0A255GPC6_9ACTN</name>
<keyword evidence="11" id="KW-1185">Reference proteome</keyword>
<sequence length="444" mass="48745">MEKVKRVALWVIYALPPLFAAVYAGATEVKEGQFTPWSPNMIDLEVYVRTAHRVLEGRAFYNIRGDWLPFIYPPFAALLAVPFALLDKIPGEVAWLLLNGLAVMAICYRLKFRGWQLSLVATAAIWMIEPLRMTLGFGQVNIFMMALVALDLMPGPRLLGKRRWLPEGWLTGIATAVKLTPALFAVYLFLSGRVKAAIVTFVSFVAATVIGGLLLPRPSLLFWTRLVGGDSGMNTQMKYYTNQSVIGNYIRFTHAPSDKIPLEGLALAGIVCVIGLVAAVLWHRNGHAALGICLTGFAGLLASPISWSHHFVWVMPLAIVLVIDKALPSALRFYGLVTSLWVAYAPFMQFVDFQDEFKYTDGQKLIDAGTMFFSIGLFVLALVLAIVERRRRGLPWLPLTLRRYEVPTDAGSELATSAVGAGGSGSTAVGLPVSDTGDQHSRQD</sequence>
<feature type="transmembrane region" description="Helical" evidence="9">
    <location>
        <begin position="131"/>
        <end position="150"/>
    </location>
</feature>
<dbReference type="Proteomes" id="UP000216311">
    <property type="component" value="Unassembled WGS sequence"/>
</dbReference>
<feature type="transmembrane region" description="Helical" evidence="9">
    <location>
        <begin position="333"/>
        <end position="351"/>
    </location>
</feature>
<dbReference type="AlphaFoldDB" id="A0A255GPC6"/>
<comment type="similarity">
    <text evidence="7">Belongs to the glycosyltransferase 87 family.</text>
</comment>
<evidence type="ECO:0000256" key="7">
    <source>
        <dbReference type="ARBA" id="ARBA00024033"/>
    </source>
</evidence>
<keyword evidence="6 9" id="KW-0472">Membrane</keyword>
<dbReference type="RefSeq" id="WP_094365341.1">
    <property type="nucleotide sequence ID" value="NZ_NMVQ01000046.1"/>
</dbReference>
<evidence type="ECO:0000256" key="9">
    <source>
        <dbReference type="SAM" id="Phobius"/>
    </source>
</evidence>
<gene>
    <name evidence="10" type="ORF">CGZ93_17005</name>
</gene>
<evidence type="ECO:0000256" key="5">
    <source>
        <dbReference type="ARBA" id="ARBA00022989"/>
    </source>
</evidence>
<reference evidence="10 11" key="1">
    <citation type="submission" date="2017-07" db="EMBL/GenBank/DDBJ databases">
        <title>Draft whole genome sequences of clinical Proprionibacteriaceae strains.</title>
        <authorList>
            <person name="Bernier A.-M."/>
            <person name="Bernard K."/>
            <person name="Domingo M.-C."/>
        </authorList>
    </citation>
    <scope>NUCLEOTIDE SEQUENCE [LARGE SCALE GENOMIC DNA]</scope>
    <source>
        <strain evidence="10 11">NML 130396</strain>
    </source>
</reference>
<accession>A0A255GPC6</accession>
<comment type="subcellular location">
    <subcellularLocation>
        <location evidence="1">Cell membrane</location>
        <topology evidence="1">Multi-pass membrane protein</topology>
    </subcellularLocation>
</comment>
<evidence type="ECO:0000256" key="8">
    <source>
        <dbReference type="SAM" id="MobiDB-lite"/>
    </source>
</evidence>
<feature type="transmembrane region" description="Helical" evidence="9">
    <location>
        <begin position="260"/>
        <end position="282"/>
    </location>
</feature>
<keyword evidence="5 9" id="KW-1133">Transmembrane helix</keyword>
<dbReference type="Pfam" id="PF09594">
    <property type="entry name" value="GT87"/>
    <property type="match status" value="1"/>
</dbReference>
<dbReference type="GO" id="GO:0005886">
    <property type="term" value="C:plasma membrane"/>
    <property type="evidence" value="ECO:0007669"/>
    <property type="project" value="UniProtKB-SubCell"/>
</dbReference>